<comment type="caution">
    <text evidence="7">The sequence shown here is derived from an EMBL/GenBank/DDBJ whole genome shotgun (WGS) entry which is preliminary data.</text>
</comment>
<evidence type="ECO:0000256" key="2">
    <source>
        <dbReference type="ARBA" id="ARBA00022737"/>
    </source>
</evidence>
<keyword evidence="2" id="KW-0677">Repeat</keyword>
<dbReference type="Pfam" id="PF00400">
    <property type="entry name" value="WD40"/>
    <property type="match status" value="2"/>
</dbReference>
<evidence type="ECO:0000313" key="7">
    <source>
        <dbReference type="EMBL" id="CAG7659434.1"/>
    </source>
</evidence>
<gene>
    <name evidence="7" type="ORF">AFUS01_LOCUS1254</name>
</gene>
<evidence type="ECO:0000256" key="1">
    <source>
        <dbReference type="ARBA" id="ARBA00022574"/>
    </source>
</evidence>
<keyword evidence="3" id="KW-0805">Transcription regulation</keyword>
<dbReference type="EMBL" id="CAJVCH010006985">
    <property type="protein sequence ID" value="CAG7659434.1"/>
    <property type="molecule type" value="Genomic_DNA"/>
</dbReference>
<dbReference type="AlphaFoldDB" id="A0A8J2IZ97"/>
<evidence type="ECO:0000313" key="8">
    <source>
        <dbReference type="Proteomes" id="UP000708208"/>
    </source>
</evidence>
<evidence type="ECO:0000256" key="5">
    <source>
        <dbReference type="PROSITE-ProRule" id="PRU00221"/>
    </source>
</evidence>
<sequence length="395" mass="44809">MPSKKSKKAKAKALEEELNNLQLTQASPLLRFTYSSHVKLEDKVTLYDVKFNRLLKPGEPLVFATAGGNQVRVYDCESTGDLKFLTAFEDPNDEYFVCAWTCDSKFLPLLAAAGKNGVIRIFDLGSGSVCKDFLGHTHAVNDLQFHSRDTNLLFSASKDHSIRLWNIQTDIMVAIFHGEMGHRDEAISIDVDPCGMRLVTAGMDHAIKVWKLNDFHVQSAIKLSYVYNKQALKPFPTFRQQFPDFTSRNVHGNYVDCVRWFGDLIISKACSVDEQDDNDIVIWKAGKFNQKWSDITASAKDTYSQPITSLKIEKCRCWFMRFALNSLNQVLALGNEVGQTYLYNLTSTNPKKIQKFVLNHSKCTRAIRQTAFSRDGSILICVCEDGTIWRWDKTA</sequence>
<dbReference type="InterPro" id="IPR051243">
    <property type="entry name" value="PcG_WD-repeat"/>
</dbReference>
<dbReference type="OrthoDB" id="7318948at2759"/>
<dbReference type="PROSITE" id="PS00678">
    <property type="entry name" value="WD_REPEATS_1"/>
    <property type="match status" value="1"/>
</dbReference>
<dbReference type="InterPro" id="IPR056160">
    <property type="entry name" value="WD_LRWD1"/>
</dbReference>
<feature type="repeat" description="WD" evidence="5">
    <location>
        <begin position="179"/>
        <end position="213"/>
    </location>
</feature>
<evidence type="ECO:0000256" key="3">
    <source>
        <dbReference type="ARBA" id="ARBA00023015"/>
    </source>
</evidence>
<dbReference type="PANTHER" id="PTHR10253">
    <property type="entry name" value="POLYCOMB PROTEIN"/>
    <property type="match status" value="1"/>
</dbReference>
<keyword evidence="4" id="KW-0804">Transcription</keyword>
<proteinExistence type="predicted"/>
<dbReference type="SMART" id="SM00320">
    <property type="entry name" value="WD40"/>
    <property type="match status" value="5"/>
</dbReference>
<evidence type="ECO:0000259" key="6">
    <source>
        <dbReference type="Pfam" id="PF23215"/>
    </source>
</evidence>
<dbReference type="InterPro" id="IPR001680">
    <property type="entry name" value="WD40_rpt"/>
</dbReference>
<keyword evidence="1 5" id="KW-0853">WD repeat</keyword>
<accession>A0A8J2IZ97</accession>
<evidence type="ECO:0000256" key="4">
    <source>
        <dbReference type="ARBA" id="ARBA00023163"/>
    </source>
</evidence>
<dbReference type="PROSITE" id="PS50082">
    <property type="entry name" value="WD_REPEATS_2"/>
    <property type="match status" value="2"/>
</dbReference>
<dbReference type="InterPro" id="IPR019775">
    <property type="entry name" value="WD40_repeat_CS"/>
</dbReference>
<feature type="domain" description="Leucine-rich repeat and WD repeat-containing protein 1 WD" evidence="6">
    <location>
        <begin position="63"/>
        <end position="168"/>
    </location>
</feature>
<name>A0A8J2IZ97_9HEXA</name>
<dbReference type="PROSITE" id="PS50294">
    <property type="entry name" value="WD_REPEATS_REGION"/>
    <property type="match status" value="2"/>
</dbReference>
<feature type="repeat" description="WD" evidence="5">
    <location>
        <begin position="133"/>
        <end position="175"/>
    </location>
</feature>
<organism evidence="7 8">
    <name type="scientific">Allacma fusca</name>
    <dbReference type="NCBI Taxonomy" id="39272"/>
    <lineage>
        <taxon>Eukaryota</taxon>
        <taxon>Metazoa</taxon>
        <taxon>Ecdysozoa</taxon>
        <taxon>Arthropoda</taxon>
        <taxon>Hexapoda</taxon>
        <taxon>Collembola</taxon>
        <taxon>Symphypleona</taxon>
        <taxon>Sminthuridae</taxon>
        <taxon>Allacma</taxon>
    </lineage>
</organism>
<dbReference type="Proteomes" id="UP000708208">
    <property type="component" value="Unassembled WGS sequence"/>
</dbReference>
<dbReference type="Pfam" id="PF23215">
    <property type="entry name" value="WD_LRWD1"/>
    <property type="match status" value="1"/>
</dbReference>
<keyword evidence="8" id="KW-1185">Reference proteome</keyword>
<protein>
    <recommendedName>
        <fullName evidence="6">Leucine-rich repeat and WD repeat-containing protein 1 WD domain-containing protein</fullName>
    </recommendedName>
</protein>
<reference evidence="7" key="1">
    <citation type="submission" date="2021-06" db="EMBL/GenBank/DDBJ databases">
        <authorList>
            <person name="Hodson N. C."/>
            <person name="Mongue J. A."/>
            <person name="Jaron S. K."/>
        </authorList>
    </citation>
    <scope>NUCLEOTIDE SEQUENCE</scope>
</reference>